<dbReference type="GO" id="GO:0046961">
    <property type="term" value="F:proton-transporting ATPase activity, rotational mechanism"/>
    <property type="evidence" value="ECO:0007669"/>
    <property type="project" value="InterPro"/>
</dbReference>
<evidence type="ECO:0000256" key="1">
    <source>
        <dbReference type="ARBA" id="ARBA00005901"/>
    </source>
</evidence>
<dbReference type="STRING" id="564608.C1MP50"/>
<dbReference type="EMBL" id="GG663737">
    <property type="protein sequence ID" value="EEH58867.1"/>
    <property type="molecule type" value="Genomic_DNA"/>
</dbReference>
<evidence type="ECO:0000256" key="3">
    <source>
        <dbReference type="ARBA" id="ARBA00023065"/>
    </source>
</evidence>
<dbReference type="InterPro" id="IPR038495">
    <property type="entry name" value="ATPase_E_C"/>
</dbReference>
<accession>C1MP50</accession>
<dbReference type="GeneID" id="9682200"/>
<dbReference type="OrthoDB" id="10263003at2759"/>
<dbReference type="HAMAP" id="MF_00311">
    <property type="entry name" value="ATP_synth_E_arch"/>
    <property type="match status" value="1"/>
</dbReference>
<keyword evidence="2" id="KW-0813">Transport</keyword>
<dbReference type="InterPro" id="IPR002842">
    <property type="entry name" value="ATPase_V1_Esu"/>
</dbReference>
<dbReference type="KEGG" id="mpp:MICPUCDRAFT_46655"/>
<evidence type="ECO:0000313" key="6">
    <source>
        <dbReference type="EMBL" id="EEH58867.1"/>
    </source>
</evidence>
<dbReference type="RefSeq" id="XP_003057222.1">
    <property type="nucleotide sequence ID" value="XM_003057176.1"/>
</dbReference>
<feature type="region of interest" description="Disordered" evidence="5">
    <location>
        <begin position="165"/>
        <end position="196"/>
    </location>
</feature>
<dbReference type="AlphaFoldDB" id="C1MP50"/>
<dbReference type="Gene3D" id="6.10.250.1620">
    <property type="match status" value="1"/>
</dbReference>
<dbReference type="PANTHER" id="PTHR45715">
    <property type="entry name" value="ATPASE H+-TRANSPORTING V1 SUBUNIT E1A-RELATED"/>
    <property type="match status" value="1"/>
</dbReference>
<dbReference type="GO" id="GO:0033178">
    <property type="term" value="C:proton-transporting two-sector ATPase complex, catalytic domain"/>
    <property type="evidence" value="ECO:0007669"/>
    <property type="project" value="InterPro"/>
</dbReference>
<dbReference type="SUPFAM" id="SSF160527">
    <property type="entry name" value="V-type ATPase subunit E-like"/>
    <property type="match status" value="1"/>
</dbReference>
<comment type="similarity">
    <text evidence="1">Belongs to the V-ATPase E subunit family.</text>
</comment>
<protein>
    <submittedName>
        <fullName evidence="6">H+-or Na+-translocating f-type, v-type and A-type ATPase superfamily</fullName>
    </submittedName>
</protein>
<feature type="coiled-coil region" evidence="4">
    <location>
        <begin position="7"/>
        <end position="68"/>
    </location>
</feature>
<keyword evidence="3" id="KW-0406">Ion transport</keyword>
<dbReference type="OMA" id="CRPQDHL"/>
<sequence length="259" mass="28773">MNDEEVRRQITQMVKFIEQEAEEKANEINIAAEEEFDVEKRDVVEREKQKIREEYERKESAAEKEKRIEFSTRLNAARLRLLRARDDAVRGILAEARDELRDASDKPEYESLLVGLVEQGVAKLQATEAVIRCREVDAEKATAAMRRAEENAAAAGRELKLTLDTRAHLPPPPPPPPHDDDDDDASGEGGSARTRAATTDVASCIGGVHVLSVDGKVVCDVSLDDRLRVAFENNLPEIRGEIFDDGEDEIGDGDEIPGT</sequence>
<dbReference type="Pfam" id="PF01991">
    <property type="entry name" value="vATP-synt_E"/>
    <property type="match status" value="1"/>
</dbReference>
<evidence type="ECO:0000256" key="5">
    <source>
        <dbReference type="SAM" id="MobiDB-lite"/>
    </source>
</evidence>
<evidence type="ECO:0000313" key="7">
    <source>
        <dbReference type="Proteomes" id="UP000001876"/>
    </source>
</evidence>
<dbReference type="Gene3D" id="3.30.2320.30">
    <property type="entry name" value="ATP synthase, E subunit, C-terminal"/>
    <property type="match status" value="1"/>
</dbReference>
<evidence type="ECO:0000256" key="4">
    <source>
        <dbReference type="SAM" id="Coils"/>
    </source>
</evidence>
<name>C1MP50_MICPC</name>
<keyword evidence="7" id="KW-1185">Reference proteome</keyword>
<evidence type="ECO:0000256" key="2">
    <source>
        <dbReference type="ARBA" id="ARBA00022448"/>
    </source>
</evidence>
<proteinExistence type="inferred from homology"/>
<keyword evidence="4" id="KW-0175">Coiled coil</keyword>
<organism evidence="7">
    <name type="scientific">Micromonas pusilla (strain CCMP1545)</name>
    <name type="common">Picoplanktonic green alga</name>
    <dbReference type="NCBI Taxonomy" id="564608"/>
    <lineage>
        <taxon>Eukaryota</taxon>
        <taxon>Viridiplantae</taxon>
        <taxon>Chlorophyta</taxon>
        <taxon>Mamiellophyceae</taxon>
        <taxon>Mamiellales</taxon>
        <taxon>Mamiellaceae</taxon>
        <taxon>Micromonas</taxon>
    </lineage>
</organism>
<gene>
    <name evidence="6" type="ORF">MICPUCDRAFT_46655</name>
</gene>
<dbReference type="eggNOG" id="KOG1664">
    <property type="taxonomic scope" value="Eukaryota"/>
</dbReference>
<reference evidence="6 7" key="1">
    <citation type="journal article" date="2009" name="Science">
        <title>Green evolution and dynamic adaptations revealed by genomes of the marine picoeukaryotes Micromonas.</title>
        <authorList>
            <person name="Worden A.Z."/>
            <person name="Lee J.H."/>
            <person name="Mock T."/>
            <person name="Rouze P."/>
            <person name="Simmons M.P."/>
            <person name="Aerts A.L."/>
            <person name="Allen A.E."/>
            <person name="Cuvelier M.L."/>
            <person name="Derelle E."/>
            <person name="Everett M.V."/>
            <person name="Foulon E."/>
            <person name="Grimwood J."/>
            <person name="Gundlach H."/>
            <person name="Henrissat B."/>
            <person name="Napoli C."/>
            <person name="McDonald S.M."/>
            <person name="Parker M.S."/>
            <person name="Rombauts S."/>
            <person name="Salamov A."/>
            <person name="Von Dassow P."/>
            <person name="Badger J.H."/>
            <person name="Coutinho P.M."/>
            <person name="Demir E."/>
            <person name="Dubchak I."/>
            <person name="Gentemann C."/>
            <person name="Eikrem W."/>
            <person name="Gready J.E."/>
            <person name="John U."/>
            <person name="Lanier W."/>
            <person name="Lindquist E.A."/>
            <person name="Lucas S."/>
            <person name="Mayer K.F."/>
            <person name="Moreau H."/>
            <person name="Not F."/>
            <person name="Otillar R."/>
            <person name="Panaud O."/>
            <person name="Pangilinan J."/>
            <person name="Paulsen I."/>
            <person name="Piegu B."/>
            <person name="Poliakov A."/>
            <person name="Robbens S."/>
            <person name="Schmutz J."/>
            <person name="Toulza E."/>
            <person name="Wyss T."/>
            <person name="Zelensky A."/>
            <person name="Zhou K."/>
            <person name="Armbrust E.V."/>
            <person name="Bhattacharya D."/>
            <person name="Goodenough U.W."/>
            <person name="Van de Peer Y."/>
            <person name="Grigoriev I.V."/>
        </authorList>
    </citation>
    <scope>NUCLEOTIDE SEQUENCE [LARGE SCALE GENOMIC DNA]</scope>
    <source>
        <strain evidence="6 7">CCMP1545</strain>
    </source>
</reference>
<dbReference type="Proteomes" id="UP000001876">
    <property type="component" value="Unassembled WGS sequence"/>
</dbReference>